<keyword evidence="2" id="KW-0472">Membrane</keyword>
<keyword evidence="2" id="KW-1133">Transmembrane helix</keyword>
<feature type="transmembrane region" description="Helical" evidence="2">
    <location>
        <begin position="358"/>
        <end position="378"/>
    </location>
</feature>
<dbReference type="Proteomes" id="UP000799640">
    <property type="component" value="Unassembled WGS sequence"/>
</dbReference>
<protein>
    <recommendedName>
        <fullName evidence="6">Integral membrane protein</fullName>
    </recommendedName>
</protein>
<feature type="transmembrane region" description="Helical" evidence="2">
    <location>
        <begin position="137"/>
        <end position="157"/>
    </location>
</feature>
<proteinExistence type="predicted"/>
<evidence type="ECO:0000313" key="4">
    <source>
        <dbReference type="EMBL" id="KAF2395792.1"/>
    </source>
</evidence>
<feature type="compositionally biased region" description="Basic and acidic residues" evidence="1">
    <location>
        <begin position="766"/>
        <end position="775"/>
    </location>
</feature>
<evidence type="ECO:0000256" key="3">
    <source>
        <dbReference type="SAM" id="SignalP"/>
    </source>
</evidence>
<evidence type="ECO:0000313" key="5">
    <source>
        <dbReference type="Proteomes" id="UP000799640"/>
    </source>
</evidence>
<dbReference type="AlphaFoldDB" id="A0A6G1HIH3"/>
<feature type="transmembrane region" description="Helical" evidence="2">
    <location>
        <begin position="470"/>
        <end position="488"/>
    </location>
</feature>
<feature type="chain" id="PRO_5026246570" description="Integral membrane protein" evidence="3">
    <location>
        <begin position="19"/>
        <end position="792"/>
    </location>
</feature>
<reference evidence="4" key="1">
    <citation type="journal article" date="2020" name="Stud. Mycol.">
        <title>101 Dothideomycetes genomes: a test case for predicting lifestyles and emergence of pathogens.</title>
        <authorList>
            <person name="Haridas S."/>
            <person name="Albert R."/>
            <person name="Binder M."/>
            <person name="Bloem J."/>
            <person name="Labutti K."/>
            <person name="Salamov A."/>
            <person name="Andreopoulos B."/>
            <person name="Baker S."/>
            <person name="Barry K."/>
            <person name="Bills G."/>
            <person name="Bluhm B."/>
            <person name="Cannon C."/>
            <person name="Castanera R."/>
            <person name="Culley D."/>
            <person name="Daum C."/>
            <person name="Ezra D."/>
            <person name="Gonzalez J."/>
            <person name="Henrissat B."/>
            <person name="Kuo A."/>
            <person name="Liang C."/>
            <person name="Lipzen A."/>
            <person name="Lutzoni F."/>
            <person name="Magnuson J."/>
            <person name="Mondo S."/>
            <person name="Nolan M."/>
            <person name="Ohm R."/>
            <person name="Pangilinan J."/>
            <person name="Park H.-J."/>
            <person name="Ramirez L."/>
            <person name="Alfaro M."/>
            <person name="Sun H."/>
            <person name="Tritt A."/>
            <person name="Yoshinaga Y."/>
            <person name="Zwiers L.-H."/>
            <person name="Turgeon B."/>
            <person name="Goodwin S."/>
            <person name="Spatafora J."/>
            <person name="Crous P."/>
            <person name="Grigoriev I."/>
        </authorList>
    </citation>
    <scope>NUCLEOTIDE SEQUENCE</scope>
    <source>
        <strain evidence="4">CBS 262.69</strain>
    </source>
</reference>
<organism evidence="4 5">
    <name type="scientific">Trichodelitschia bisporula</name>
    <dbReference type="NCBI Taxonomy" id="703511"/>
    <lineage>
        <taxon>Eukaryota</taxon>
        <taxon>Fungi</taxon>
        <taxon>Dikarya</taxon>
        <taxon>Ascomycota</taxon>
        <taxon>Pezizomycotina</taxon>
        <taxon>Dothideomycetes</taxon>
        <taxon>Dothideomycetes incertae sedis</taxon>
        <taxon>Phaeotrichales</taxon>
        <taxon>Phaeotrichaceae</taxon>
        <taxon>Trichodelitschia</taxon>
    </lineage>
</organism>
<evidence type="ECO:0000256" key="1">
    <source>
        <dbReference type="SAM" id="MobiDB-lite"/>
    </source>
</evidence>
<name>A0A6G1HIH3_9PEZI</name>
<evidence type="ECO:0008006" key="6">
    <source>
        <dbReference type="Google" id="ProtNLM"/>
    </source>
</evidence>
<keyword evidence="2" id="KW-0812">Transmembrane</keyword>
<accession>A0A6G1HIH3</accession>
<feature type="transmembrane region" description="Helical" evidence="2">
    <location>
        <begin position="419"/>
        <end position="450"/>
    </location>
</feature>
<keyword evidence="3" id="KW-0732">Signal</keyword>
<feature type="signal peptide" evidence="3">
    <location>
        <begin position="1"/>
        <end position="18"/>
    </location>
</feature>
<gene>
    <name evidence="4" type="ORF">EJ06DRAFT_585738</name>
</gene>
<feature type="region of interest" description="Disordered" evidence="1">
    <location>
        <begin position="678"/>
        <end position="792"/>
    </location>
</feature>
<evidence type="ECO:0000256" key="2">
    <source>
        <dbReference type="SAM" id="Phobius"/>
    </source>
</evidence>
<keyword evidence="5" id="KW-1185">Reference proteome</keyword>
<dbReference type="OrthoDB" id="3021074at2759"/>
<feature type="transmembrane region" description="Helical" evidence="2">
    <location>
        <begin position="197"/>
        <end position="215"/>
    </location>
</feature>
<sequence length="792" mass="87345">MSAKALLAAALIAGPALAQNTTLLPTGTFLASNNSWMVTAPAVWNFATILNATNRADAVTSPLKYLDAHSTENQPYPAPVPYVYVNGSFSSYATNALNYAALRATNVSGVKNLDEAWALPVVCEWPISGTYSRMNRILYYTLLVFALVVHHHEWLVAGALAAATTYSGAAAVQTWVQFGVINRTSDHDSAGDNDNDAILALLSAGLLMAVPLINWSRTLRRLKARPLIIYWAIIIFVGYILVVIGGALSDRAHWSHHDGGIMTCDTRERLPEFKDLGFIDHAFITKYNCDDPCYNAVSHHPLHSSSNTISRVICDTFSWTNGFGYESACFVQCPREIAGSCYVDHAGLTDRAYHVNAVGYYGVLPVAVFELFFVLCFGRMSPEDIRDLMFRFFVGRRLLEFYRSQPQSKRKSAPKTPRVLAAQVGGMAFYIFALLTYLVCLPFFVFNIVWKERQLNFLPDGESPFEVGQWLPWVSVGLTLGAAIVGKYHHAWRIHFLHFVLRHPKPPAPAPLSQAAEKSRTLASWLQRTTWRSRSRIYVEWAAVRDFIRAPFDLVLDDARERTSDHPSVHYAFTAELPYPTRWHRHSKAHFAGPWVPESDWPTFDVEVAMQADERTLRSWERYVAGTGERIVYDVHLPVVPRYPDHRTVDAEADVLVAGKGSVVEGEPRVVYQLRRGKGQSPSMTTVGSGTVGMESLPGDTTVLSKKGTVVIDAQIPPSRMSSIHPPPSRRNTGTEGAAEGDPLIPPVPAVPGTQAGRDTGAEGSDSGRDGRGSDSGESEAGRPVGQRTDSG</sequence>
<feature type="transmembrane region" description="Helical" evidence="2">
    <location>
        <begin position="227"/>
        <end position="248"/>
    </location>
</feature>
<feature type="compositionally biased region" description="Polar residues" evidence="1">
    <location>
        <begin position="680"/>
        <end position="689"/>
    </location>
</feature>
<dbReference type="EMBL" id="ML996711">
    <property type="protein sequence ID" value="KAF2395792.1"/>
    <property type="molecule type" value="Genomic_DNA"/>
</dbReference>